<evidence type="ECO:0000313" key="3">
    <source>
        <dbReference type="Proteomes" id="UP000030649"/>
    </source>
</evidence>
<dbReference type="AlphaFoldDB" id="U1N477"/>
<dbReference type="Proteomes" id="UP000030649">
    <property type="component" value="Unassembled WGS sequence"/>
</dbReference>
<sequence>MVAPGPDAEQAFRLGIIAGAIVGIAAIAVIYMLGNTSVWFIGYVVVILFPVYLVVVAAILSVWLGYDVDPGQLEPVSKSR</sequence>
<organism evidence="2 3">
    <name type="scientific">Haloquadratum walsbyi J07HQW1</name>
    <dbReference type="NCBI Taxonomy" id="1238424"/>
    <lineage>
        <taxon>Archaea</taxon>
        <taxon>Methanobacteriati</taxon>
        <taxon>Methanobacteriota</taxon>
        <taxon>Stenosarchaea group</taxon>
        <taxon>Halobacteria</taxon>
        <taxon>Halobacteriales</taxon>
        <taxon>Haloferacaceae</taxon>
        <taxon>Haloquadratum</taxon>
    </lineage>
</organism>
<evidence type="ECO:0000313" key="2">
    <source>
        <dbReference type="EMBL" id="ERG91198.1"/>
    </source>
</evidence>
<feature type="transmembrane region" description="Helical" evidence="1">
    <location>
        <begin position="12"/>
        <end position="33"/>
    </location>
</feature>
<keyword evidence="1" id="KW-0812">Transmembrane</keyword>
<evidence type="ECO:0000256" key="1">
    <source>
        <dbReference type="SAM" id="Phobius"/>
    </source>
</evidence>
<keyword evidence="1" id="KW-0472">Membrane</keyword>
<keyword evidence="1" id="KW-1133">Transmembrane helix</keyword>
<reference evidence="2 3" key="1">
    <citation type="journal article" date="2013" name="PLoS ONE">
        <title>Assembly-driven community genomics of a hypersaline microbial ecosystem.</title>
        <authorList>
            <person name="Podell S."/>
            <person name="Ugalde J.A."/>
            <person name="Narasingarao P."/>
            <person name="Banfield J.F."/>
            <person name="Heidelberg K.B."/>
            <person name="Allen E.E."/>
        </authorList>
    </citation>
    <scope>NUCLEOTIDE SEQUENCE [LARGE SCALE GENOMIC DNA]</scope>
    <source>
        <strain evidence="3">J07HQW1</strain>
    </source>
</reference>
<dbReference type="EMBL" id="KE356560">
    <property type="protein sequence ID" value="ERG91198.1"/>
    <property type="molecule type" value="Genomic_DNA"/>
</dbReference>
<gene>
    <name evidence="2" type="ORF">J07HQW1_01230</name>
</gene>
<accession>U1N477</accession>
<proteinExistence type="predicted"/>
<feature type="transmembrane region" description="Helical" evidence="1">
    <location>
        <begin position="40"/>
        <end position="66"/>
    </location>
</feature>
<dbReference type="HOGENOM" id="CLU_180500_0_0_2"/>
<protein>
    <submittedName>
        <fullName evidence="2">Uncharacterized protein</fullName>
    </submittedName>
</protein>
<name>U1N477_9EURY</name>